<dbReference type="PANTHER" id="PTHR10513:SF46">
    <property type="entry name" value="DEOXYGUANOSINE KINASE"/>
    <property type="match status" value="1"/>
</dbReference>
<sequence length="218" mass="25037">MSHADDISRRLVAIEGPIGVGKTAFASKLAQHLGASTLLDNTESNPFLSRFYSDPKSLALQTQLFFLFERIRQLEGLQQNDLFTGNTICDFLIDKDQLFAHVVLDEDELKIYQQVFSHLKFKAPTADLVVVLQAPAEVLFERINQRGIEQEQNISLEYLQQLNDAYTQFFHHYQSSPLLMVNASDIDPVNNDDHFFELLEYMKTIHSGRHYYNPNPTL</sequence>
<evidence type="ECO:0000256" key="2">
    <source>
        <dbReference type="PIRSR" id="PIRSR000705-3"/>
    </source>
</evidence>
<evidence type="ECO:0000256" key="1">
    <source>
        <dbReference type="PIRSR" id="PIRSR000705-1"/>
    </source>
</evidence>
<proteinExistence type="predicted"/>
<evidence type="ECO:0000313" key="5">
    <source>
        <dbReference type="Proteomes" id="UP000528457"/>
    </source>
</evidence>
<evidence type="ECO:0000313" key="4">
    <source>
        <dbReference type="EMBL" id="MBB6522984.1"/>
    </source>
</evidence>
<comment type="caution">
    <text evidence="4">The sequence shown here is derived from an EMBL/GenBank/DDBJ whole genome shotgun (WGS) entry which is preliminary data.</text>
</comment>
<feature type="active site" description="Proton acceptor" evidence="1">
    <location>
        <position position="90"/>
    </location>
</feature>
<reference evidence="4 5" key="1">
    <citation type="submission" date="2020-08" db="EMBL/GenBank/DDBJ databases">
        <title>Genomic Encyclopedia of Type Strains, Phase IV (KMG-IV): sequencing the most valuable type-strain genomes for metagenomic binning, comparative biology and taxonomic classification.</title>
        <authorList>
            <person name="Goeker M."/>
        </authorList>
    </citation>
    <scope>NUCLEOTIDE SEQUENCE [LARGE SCALE GENOMIC DNA]</scope>
    <source>
        <strain evidence="4 5">DSM 22368</strain>
    </source>
</reference>
<dbReference type="RefSeq" id="WP_166843204.1">
    <property type="nucleotide sequence ID" value="NZ_JAAONY010000002.1"/>
</dbReference>
<protein>
    <submittedName>
        <fullName evidence="4">Deoxyadenosine/deoxycytidine kinase</fullName>
    </submittedName>
</protein>
<dbReference type="GO" id="GO:0005524">
    <property type="term" value="F:ATP binding"/>
    <property type="evidence" value="ECO:0007669"/>
    <property type="project" value="UniProtKB-KW"/>
</dbReference>
<keyword evidence="5" id="KW-1185">Reference proteome</keyword>
<accession>A0A7X0JVE6</accession>
<dbReference type="Proteomes" id="UP000528457">
    <property type="component" value="Unassembled WGS sequence"/>
</dbReference>
<keyword evidence="4" id="KW-0808">Transferase</keyword>
<feature type="domain" description="Deoxynucleoside kinase" evidence="3">
    <location>
        <begin position="13"/>
        <end position="204"/>
    </location>
</feature>
<dbReference type="InterPro" id="IPR027417">
    <property type="entry name" value="P-loop_NTPase"/>
</dbReference>
<dbReference type="EMBL" id="JACHHT010000002">
    <property type="protein sequence ID" value="MBB6522984.1"/>
    <property type="molecule type" value="Genomic_DNA"/>
</dbReference>
<organism evidence="4 5">
    <name type="scientific">Pseudoteredinibacter isoporae</name>
    <dbReference type="NCBI Taxonomy" id="570281"/>
    <lineage>
        <taxon>Bacteria</taxon>
        <taxon>Pseudomonadati</taxon>
        <taxon>Pseudomonadota</taxon>
        <taxon>Gammaproteobacteria</taxon>
        <taxon>Cellvibrionales</taxon>
        <taxon>Cellvibrionaceae</taxon>
        <taxon>Pseudoteredinibacter</taxon>
    </lineage>
</organism>
<dbReference type="SUPFAM" id="SSF52540">
    <property type="entry name" value="P-loop containing nucleoside triphosphate hydrolases"/>
    <property type="match status" value="1"/>
</dbReference>
<name>A0A7X0JVE6_9GAMM</name>
<keyword evidence="2" id="KW-0547">Nucleotide-binding</keyword>
<evidence type="ECO:0000259" key="3">
    <source>
        <dbReference type="Pfam" id="PF01712"/>
    </source>
</evidence>
<dbReference type="InterPro" id="IPR050566">
    <property type="entry name" value="Deoxyribonucleoside_kinase"/>
</dbReference>
<dbReference type="InterPro" id="IPR031314">
    <property type="entry name" value="DNK_dom"/>
</dbReference>
<keyword evidence="2" id="KW-0067">ATP-binding</keyword>
<feature type="binding site" evidence="2">
    <location>
        <begin position="142"/>
        <end position="146"/>
    </location>
    <ligand>
        <name>ATP</name>
        <dbReference type="ChEBI" id="CHEBI:30616"/>
    </ligand>
</feature>
<dbReference type="PANTHER" id="PTHR10513">
    <property type="entry name" value="DEOXYNUCLEOSIDE KINASE"/>
    <property type="match status" value="1"/>
</dbReference>
<dbReference type="GO" id="GO:0019136">
    <property type="term" value="F:deoxynucleoside kinase activity"/>
    <property type="evidence" value="ECO:0007669"/>
    <property type="project" value="InterPro"/>
</dbReference>
<dbReference type="PIRSF" id="PIRSF000705">
    <property type="entry name" value="DNK"/>
    <property type="match status" value="1"/>
</dbReference>
<dbReference type="InterPro" id="IPR002624">
    <property type="entry name" value="DCK/DGK"/>
</dbReference>
<dbReference type="AlphaFoldDB" id="A0A7X0JVE6"/>
<dbReference type="GO" id="GO:0005737">
    <property type="term" value="C:cytoplasm"/>
    <property type="evidence" value="ECO:0007669"/>
    <property type="project" value="TreeGrafter"/>
</dbReference>
<gene>
    <name evidence="4" type="ORF">HNR48_003269</name>
</gene>
<dbReference type="Pfam" id="PF01712">
    <property type="entry name" value="dNK"/>
    <property type="match status" value="1"/>
</dbReference>
<dbReference type="Gene3D" id="3.40.50.300">
    <property type="entry name" value="P-loop containing nucleotide triphosphate hydrolases"/>
    <property type="match status" value="1"/>
</dbReference>
<keyword evidence="4" id="KW-0418">Kinase</keyword>
<dbReference type="CDD" id="cd01673">
    <property type="entry name" value="dNK"/>
    <property type="match status" value="1"/>
</dbReference>
<dbReference type="InParanoid" id="A0A7X0JVE6"/>